<dbReference type="SUPFAM" id="SSF52799">
    <property type="entry name" value="(Phosphotyrosine protein) phosphatases II"/>
    <property type="match status" value="1"/>
</dbReference>
<dbReference type="RefSeq" id="XP_002679203.1">
    <property type="nucleotide sequence ID" value="XM_002679157.1"/>
</dbReference>
<feature type="domain" description="Tyrosine-protein phosphatase" evidence="1">
    <location>
        <begin position="37"/>
        <end position="184"/>
    </location>
</feature>
<dbReference type="InterPro" id="IPR020422">
    <property type="entry name" value="TYR_PHOSPHATASE_DUAL_dom"/>
</dbReference>
<evidence type="ECO:0000259" key="1">
    <source>
        <dbReference type="PROSITE" id="PS50054"/>
    </source>
</evidence>
<dbReference type="InterPro" id="IPR029021">
    <property type="entry name" value="Prot-tyrosine_phosphatase-like"/>
</dbReference>
<dbReference type="PANTHER" id="PTHR45864">
    <property type="entry name" value="SLINGSHOT PROTEIN PHOSPHATASE HOMOLOG"/>
    <property type="match status" value="1"/>
</dbReference>
<dbReference type="KEGG" id="ngr:NAEGRDRAFT_36010"/>
<dbReference type="InterPro" id="IPR043587">
    <property type="entry name" value="Phosphatase_SSH-like"/>
</dbReference>
<dbReference type="EMBL" id="GG738858">
    <property type="protein sequence ID" value="EFC46459.1"/>
    <property type="molecule type" value="Genomic_DNA"/>
</dbReference>
<dbReference type="CDD" id="cd14498">
    <property type="entry name" value="DSP"/>
    <property type="match status" value="1"/>
</dbReference>
<accession>D2V9H4</accession>
<organism evidence="4">
    <name type="scientific">Naegleria gruberi</name>
    <name type="common">Amoeba</name>
    <dbReference type="NCBI Taxonomy" id="5762"/>
    <lineage>
        <taxon>Eukaryota</taxon>
        <taxon>Discoba</taxon>
        <taxon>Heterolobosea</taxon>
        <taxon>Tetramitia</taxon>
        <taxon>Eutetramitia</taxon>
        <taxon>Vahlkampfiidae</taxon>
        <taxon>Naegleria</taxon>
    </lineage>
</organism>
<gene>
    <name evidence="3" type="ORF">NAEGRDRAFT_36010</name>
</gene>
<keyword evidence="4" id="KW-1185">Reference proteome</keyword>
<proteinExistence type="predicted"/>
<dbReference type="GO" id="GO:0030837">
    <property type="term" value="P:negative regulation of actin filament polymerization"/>
    <property type="evidence" value="ECO:0007669"/>
    <property type="project" value="InterPro"/>
</dbReference>
<evidence type="ECO:0000313" key="3">
    <source>
        <dbReference type="EMBL" id="EFC46459.1"/>
    </source>
</evidence>
<dbReference type="AlphaFoldDB" id="D2V9H4"/>
<dbReference type="InterPro" id="IPR000387">
    <property type="entry name" value="Tyr_Pase_dom"/>
</dbReference>
<dbReference type="GeneID" id="8848672"/>
<dbReference type="OMA" id="HAKGHRS"/>
<dbReference type="GO" id="GO:0016791">
    <property type="term" value="F:phosphatase activity"/>
    <property type="evidence" value="ECO:0007669"/>
    <property type="project" value="InterPro"/>
</dbReference>
<evidence type="ECO:0000313" key="4">
    <source>
        <dbReference type="Proteomes" id="UP000006671"/>
    </source>
</evidence>
<sequence length="184" mass="21552">MEGKIENVYVLDSYKLYLEKYSYVVTFKDRIGHQTLYPSEIIENFLFLGNRDNASSDRELTDIGITYILNMAEEVENVLEEMILDNGEKKYKYLKLGTGDTIEHSISDLFEQANQFLREAFENNCKAIVNCNMGISRSSTTVLSYLMKYYELSFEEAFHHAKGHRSIVCPNQAFREQLKNYYKR</sequence>
<dbReference type="GO" id="GO:0003779">
    <property type="term" value="F:actin binding"/>
    <property type="evidence" value="ECO:0007669"/>
    <property type="project" value="InterPro"/>
</dbReference>
<evidence type="ECO:0000259" key="2">
    <source>
        <dbReference type="PROSITE" id="PS50056"/>
    </source>
</evidence>
<dbReference type="PROSITE" id="PS50056">
    <property type="entry name" value="TYR_PHOSPHATASE_2"/>
    <property type="match status" value="1"/>
</dbReference>
<dbReference type="PROSITE" id="PS50054">
    <property type="entry name" value="TYR_PHOSPHATASE_DUAL"/>
    <property type="match status" value="1"/>
</dbReference>
<dbReference type="InParanoid" id="D2V9H4"/>
<feature type="domain" description="Tyrosine specific protein phosphatases" evidence="2">
    <location>
        <begin position="107"/>
        <end position="165"/>
    </location>
</feature>
<dbReference type="Gene3D" id="3.90.190.10">
    <property type="entry name" value="Protein tyrosine phosphatase superfamily"/>
    <property type="match status" value="1"/>
</dbReference>
<dbReference type="eggNOG" id="KOG1716">
    <property type="taxonomic scope" value="Eukaryota"/>
</dbReference>
<dbReference type="Pfam" id="PF00782">
    <property type="entry name" value="DSPc"/>
    <property type="match status" value="1"/>
</dbReference>
<protein>
    <submittedName>
        <fullName evidence="3">Predicted protein</fullName>
    </submittedName>
</protein>
<reference evidence="3 4" key="1">
    <citation type="journal article" date="2010" name="Cell">
        <title>The genome of Naegleria gruberi illuminates early eukaryotic versatility.</title>
        <authorList>
            <person name="Fritz-Laylin L.K."/>
            <person name="Prochnik S.E."/>
            <person name="Ginger M.L."/>
            <person name="Dacks J.B."/>
            <person name="Carpenter M.L."/>
            <person name="Field M.C."/>
            <person name="Kuo A."/>
            <person name="Paredez A."/>
            <person name="Chapman J."/>
            <person name="Pham J."/>
            <person name="Shu S."/>
            <person name="Neupane R."/>
            <person name="Cipriano M."/>
            <person name="Mancuso J."/>
            <person name="Tu H."/>
            <person name="Salamov A."/>
            <person name="Lindquist E."/>
            <person name="Shapiro H."/>
            <person name="Lucas S."/>
            <person name="Grigoriev I.V."/>
            <person name="Cande W.Z."/>
            <person name="Fulton C."/>
            <person name="Rokhsar D.S."/>
            <person name="Dawson S.C."/>
        </authorList>
    </citation>
    <scope>NUCLEOTIDE SEQUENCE [LARGE SCALE GENOMIC DNA]</scope>
    <source>
        <strain evidence="3 4">NEG-M</strain>
    </source>
</reference>
<name>D2V9H4_NAEGR</name>
<dbReference type="STRING" id="5762.D2V9H4"/>
<dbReference type="SMART" id="SM00195">
    <property type="entry name" value="DSPc"/>
    <property type="match status" value="1"/>
</dbReference>
<dbReference type="VEuPathDB" id="AmoebaDB:NAEGRDRAFT_36010"/>
<dbReference type="InterPro" id="IPR000340">
    <property type="entry name" value="Dual-sp_phosphatase_cat-dom"/>
</dbReference>
<dbReference type="Proteomes" id="UP000006671">
    <property type="component" value="Unassembled WGS sequence"/>
</dbReference>
<dbReference type="PANTHER" id="PTHR45864:SF8">
    <property type="entry name" value="CHROMOSOME UNDETERMINED SCAFFOLD_164, WHOLE GENOME SHOTGUN SEQUENCE"/>
    <property type="match status" value="1"/>
</dbReference>
<dbReference type="OrthoDB" id="10252009at2759"/>